<evidence type="ECO:0000256" key="5">
    <source>
        <dbReference type="SAM" id="MobiDB-lite"/>
    </source>
</evidence>
<sequence length="749" mass="81510">MKSNQQLSSPLLDADDAAESATSGSGEYWRTVPNYHATTESSLNYSATVPLHVNDEQGGPHDGNNEEDGDDLDGSSTKTSSVSAFIHLLKGYVGPGCLSLPWAVTQMGYIGGTLAIAIVSFWTSYNCYSIVKIKKYIERSNMLEQEENGGMKKSSSATSLASSALTYPDIGEWAFGETFEQFISSAVCVQQLSVCTVFFSFIGENIHAVGQLIPGNVPLVLSSHVGVMTVALPFIMALTFIRSLKALTPVMVLATILLFSGFGLIGYTIFAVLANRPREAMELEWTSVPLAVCAVLYSYEGICLILPIQSAMKHPRQFKKVFWSAMTCVAVIFALFANICVYAFGSVDNGSITAFLLEKYKDDNHLIMIVMAANTVVSLSVLFTYPLQLFPTIELIGPKFSKLVWKLTHRGEVHYQEDNNFDEFDLAGFERMPPLPENEEASLSTHDHARISEYNTNTEIYDGFEEVDNNEVKDDIRTSIISNITEALSAQISGDSLPLRMILVFGTYLVAVIIPNVQALISLAGAIAGSSTALLIPPILELALIEHLESITDATTSPGPPSASGFGLISPPTRSTSISTSTTQLMGRRRGKEGNLKRVLDDTAGTRKNDIKRINGGRGQEITGVTMPDNMKIKGWAFGEDQTIAATKVNGKYYAVDGTCPRCSFDLFKGKLLVDKDVWGEDPCVACPTCSTTYSFRTGKFGPEYKQTGLAGFVNTWAKTATVNNASQDVAAFIITKDEDTGRVFCKER</sequence>
<dbReference type="AlphaFoldDB" id="A0AAD8YKY2"/>
<accession>A0AAD8YKY2</accession>
<dbReference type="Pfam" id="PF01490">
    <property type="entry name" value="Aa_trans"/>
    <property type="match status" value="1"/>
</dbReference>
<feature type="transmembrane region" description="Helical" evidence="6">
    <location>
        <begin position="321"/>
        <end position="345"/>
    </location>
</feature>
<evidence type="ECO:0000256" key="1">
    <source>
        <dbReference type="ARBA" id="ARBA00004141"/>
    </source>
</evidence>
<feature type="compositionally biased region" description="Low complexity" evidence="5">
    <location>
        <begin position="569"/>
        <end position="583"/>
    </location>
</feature>
<evidence type="ECO:0000259" key="7">
    <source>
        <dbReference type="Pfam" id="PF01490"/>
    </source>
</evidence>
<feature type="transmembrane region" description="Helical" evidence="6">
    <location>
        <begin position="365"/>
        <end position="385"/>
    </location>
</feature>
<comment type="caution">
    <text evidence="8">The sequence shown here is derived from an EMBL/GenBank/DDBJ whole genome shotgun (WGS) entry which is preliminary data.</text>
</comment>
<organism evidence="8 9">
    <name type="scientific">Skeletonema marinoi</name>
    <dbReference type="NCBI Taxonomy" id="267567"/>
    <lineage>
        <taxon>Eukaryota</taxon>
        <taxon>Sar</taxon>
        <taxon>Stramenopiles</taxon>
        <taxon>Ochrophyta</taxon>
        <taxon>Bacillariophyta</taxon>
        <taxon>Coscinodiscophyceae</taxon>
        <taxon>Thalassiosirophycidae</taxon>
        <taxon>Thalassiosirales</taxon>
        <taxon>Skeletonemataceae</taxon>
        <taxon>Skeletonema</taxon>
        <taxon>Skeletonema marinoi-dohrnii complex</taxon>
    </lineage>
</organism>
<dbReference type="PANTHER" id="PTHR22950">
    <property type="entry name" value="AMINO ACID TRANSPORTER"/>
    <property type="match status" value="1"/>
</dbReference>
<feature type="domain" description="Amino acid transporter transmembrane" evidence="7">
    <location>
        <begin position="78"/>
        <end position="546"/>
    </location>
</feature>
<dbReference type="InterPro" id="IPR036922">
    <property type="entry name" value="Rieske_2Fe-2S_sf"/>
</dbReference>
<dbReference type="Gene3D" id="2.102.10.10">
    <property type="entry name" value="Rieske [2Fe-2S] iron-sulphur domain"/>
    <property type="match status" value="1"/>
</dbReference>
<keyword evidence="9" id="KW-1185">Reference proteome</keyword>
<dbReference type="GO" id="GO:0051537">
    <property type="term" value="F:2 iron, 2 sulfur cluster binding"/>
    <property type="evidence" value="ECO:0007669"/>
    <property type="project" value="InterPro"/>
</dbReference>
<proteinExistence type="predicted"/>
<dbReference type="GO" id="GO:0015179">
    <property type="term" value="F:L-amino acid transmembrane transporter activity"/>
    <property type="evidence" value="ECO:0007669"/>
    <property type="project" value="TreeGrafter"/>
</dbReference>
<feature type="transmembrane region" description="Helical" evidence="6">
    <location>
        <begin position="222"/>
        <end position="241"/>
    </location>
</feature>
<keyword evidence="3 6" id="KW-1133">Transmembrane helix</keyword>
<evidence type="ECO:0000256" key="4">
    <source>
        <dbReference type="ARBA" id="ARBA00023136"/>
    </source>
</evidence>
<feature type="region of interest" description="Disordered" evidence="5">
    <location>
        <begin position="51"/>
        <end position="77"/>
    </location>
</feature>
<feature type="transmembrane region" description="Helical" evidence="6">
    <location>
        <begin position="109"/>
        <end position="131"/>
    </location>
</feature>
<dbReference type="SUPFAM" id="SSF50022">
    <property type="entry name" value="ISP domain"/>
    <property type="match status" value="1"/>
</dbReference>
<dbReference type="EMBL" id="JATAAI010000001">
    <property type="protein sequence ID" value="KAK1748509.1"/>
    <property type="molecule type" value="Genomic_DNA"/>
</dbReference>
<dbReference type="GO" id="GO:0016020">
    <property type="term" value="C:membrane"/>
    <property type="evidence" value="ECO:0007669"/>
    <property type="project" value="UniProtKB-SubCell"/>
</dbReference>
<protein>
    <submittedName>
        <fullName evidence="8">Transmembrane amino acid transporter protein</fullName>
    </submittedName>
</protein>
<evidence type="ECO:0000256" key="3">
    <source>
        <dbReference type="ARBA" id="ARBA00022989"/>
    </source>
</evidence>
<keyword evidence="4 6" id="KW-0472">Membrane</keyword>
<reference evidence="8" key="1">
    <citation type="submission" date="2023-06" db="EMBL/GenBank/DDBJ databases">
        <title>Survivors Of The Sea: Transcriptome response of Skeletonema marinoi to long-term dormancy.</title>
        <authorList>
            <person name="Pinder M.I.M."/>
            <person name="Kourtchenko O."/>
            <person name="Robertson E.K."/>
            <person name="Larsson T."/>
            <person name="Maumus F."/>
            <person name="Osuna-Cruz C.M."/>
            <person name="Vancaester E."/>
            <person name="Stenow R."/>
            <person name="Vandepoele K."/>
            <person name="Ploug H."/>
            <person name="Bruchert V."/>
            <person name="Godhe A."/>
            <person name="Topel M."/>
        </authorList>
    </citation>
    <scope>NUCLEOTIDE SEQUENCE</scope>
    <source>
        <strain evidence="8">R05AC</strain>
    </source>
</reference>
<feature type="region of interest" description="Disordered" evidence="5">
    <location>
        <begin position="1"/>
        <end position="30"/>
    </location>
</feature>
<feature type="region of interest" description="Disordered" evidence="5">
    <location>
        <begin position="554"/>
        <end position="592"/>
    </location>
</feature>
<keyword evidence="2 6" id="KW-0812">Transmembrane</keyword>
<evidence type="ECO:0000313" key="8">
    <source>
        <dbReference type="EMBL" id="KAK1748509.1"/>
    </source>
</evidence>
<dbReference type="PANTHER" id="PTHR22950:SF681">
    <property type="entry name" value="SH2 DOMAIN-CONTAINING PROTEIN"/>
    <property type="match status" value="1"/>
</dbReference>
<dbReference type="InterPro" id="IPR013057">
    <property type="entry name" value="AA_transpt_TM"/>
</dbReference>
<evidence type="ECO:0000256" key="2">
    <source>
        <dbReference type="ARBA" id="ARBA00022692"/>
    </source>
</evidence>
<comment type="subcellular location">
    <subcellularLocation>
        <location evidence="1">Membrane</location>
        <topology evidence="1">Multi-pass membrane protein</topology>
    </subcellularLocation>
</comment>
<feature type="transmembrane region" description="Helical" evidence="6">
    <location>
        <begin position="286"/>
        <end position="309"/>
    </location>
</feature>
<dbReference type="Proteomes" id="UP001224775">
    <property type="component" value="Unassembled WGS sequence"/>
</dbReference>
<name>A0AAD8YKY2_9STRA</name>
<gene>
    <name evidence="8" type="ORF">QTG54_000448</name>
</gene>
<feature type="transmembrane region" description="Helical" evidence="6">
    <location>
        <begin position="253"/>
        <end position="274"/>
    </location>
</feature>
<evidence type="ECO:0000313" key="9">
    <source>
        <dbReference type="Proteomes" id="UP001224775"/>
    </source>
</evidence>
<evidence type="ECO:0000256" key="6">
    <source>
        <dbReference type="SAM" id="Phobius"/>
    </source>
</evidence>